<organism evidence="1 2">
    <name type="scientific">Elysia crispata</name>
    <name type="common">lettuce slug</name>
    <dbReference type="NCBI Taxonomy" id="231223"/>
    <lineage>
        <taxon>Eukaryota</taxon>
        <taxon>Metazoa</taxon>
        <taxon>Spiralia</taxon>
        <taxon>Lophotrochozoa</taxon>
        <taxon>Mollusca</taxon>
        <taxon>Gastropoda</taxon>
        <taxon>Heterobranchia</taxon>
        <taxon>Euthyneura</taxon>
        <taxon>Panpulmonata</taxon>
        <taxon>Sacoglossa</taxon>
        <taxon>Placobranchoidea</taxon>
        <taxon>Plakobranchidae</taxon>
        <taxon>Elysia</taxon>
    </lineage>
</organism>
<dbReference type="AlphaFoldDB" id="A0AAE0ZXE7"/>
<comment type="caution">
    <text evidence="1">The sequence shown here is derived from an EMBL/GenBank/DDBJ whole genome shotgun (WGS) entry which is preliminary data.</text>
</comment>
<proteinExistence type="predicted"/>
<dbReference type="EMBL" id="JAWDGP010003216">
    <property type="protein sequence ID" value="KAK3776382.1"/>
    <property type="molecule type" value="Genomic_DNA"/>
</dbReference>
<keyword evidence="2" id="KW-1185">Reference proteome</keyword>
<protein>
    <submittedName>
        <fullName evidence="1">Uncharacterized protein</fullName>
    </submittedName>
</protein>
<accession>A0AAE0ZXE7</accession>
<evidence type="ECO:0000313" key="1">
    <source>
        <dbReference type="EMBL" id="KAK3776382.1"/>
    </source>
</evidence>
<evidence type="ECO:0000313" key="2">
    <source>
        <dbReference type="Proteomes" id="UP001283361"/>
    </source>
</evidence>
<gene>
    <name evidence="1" type="ORF">RRG08_023735</name>
</gene>
<name>A0AAE0ZXE7_9GAST</name>
<dbReference type="Proteomes" id="UP001283361">
    <property type="component" value="Unassembled WGS sequence"/>
</dbReference>
<sequence>MKIPRHWQRTHLPCNVFSLTKSISPALYLLFSVDGCFILASTHSSSLSVTPPPPRYQLLVLCHRFTDTSIKSCSSPLYTSRSGRGRIDVSSGS</sequence>
<reference evidence="1" key="1">
    <citation type="journal article" date="2023" name="G3 (Bethesda)">
        <title>A reference genome for the long-term kleptoplast-retaining sea slug Elysia crispata morphotype clarki.</title>
        <authorList>
            <person name="Eastman K.E."/>
            <person name="Pendleton A.L."/>
            <person name="Shaikh M.A."/>
            <person name="Suttiyut T."/>
            <person name="Ogas R."/>
            <person name="Tomko P."/>
            <person name="Gavelis G."/>
            <person name="Widhalm J.R."/>
            <person name="Wisecaver J.H."/>
        </authorList>
    </citation>
    <scope>NUCLEOTIDE SEQUENCE</scope>
    <source>
        <strain evidence="1">ECLA1</strain>
    </source>
</reference>